<dbReference type="KEGG" id="ome:OLMES_4858"/>
<keyword evidence="2" id="KW-0808">Transferase</keyword>
<reference evidence="2 3" key="1">
    <citation type="submission" date="2017-05" db="EMBL/GenBank/DDBJ databases">
        <title>Genomic insights into alkan degradation activity of Oleiphilus messinensis.</title>
        <authorList>
            <person name="Kozyavkin S.A."/>
            <person name="Slesarev A.I."/>
            <person name="Golyshin P.N."/>
            <person name="Korzhenkov A."/>
            <person name="Golyshina O.N."/>
            <person name="Toshchakov S.V."/>
        </authorList>
    </citation>
    <scope>NUCLEOTIDE SEQUENCE [LARGE SCALE GENOMIC DNA]</scope>
    <source>
        <strain evidence="2 3">ME102</strain>
    </source>
</reference>
<gene>
    <name evidence="2" type="ORF">OLMES_4858</name>
</gene>
<dbReference type="PANTHER" id="PTHR24422">
    <property type="entry name" value="CHEMOTAXIS PROTEIN METHYLTRANSFERASE"/>
    <property type="match status" value="1"/>
</dbReference>
<dbReference type="Gene3D" id="3.40.50.150">
    <property type="entry name" value="Vaccinia Virus protein VP39"/>
    <property type="match status" value="1"/>
</dbReference>
<dbReference type="Pfam" id="PF03705">
    <property type="entry name" value="CheR_N"/>
    <property type="match status" value="1"/>
</dbReference>
<keyword evidence="2" id="KW-0489">Methyltransferase</keyword>
<evidence type="ECO:0000259" key="1">
    <source>
        <dbReference type="PROSITE" id="PS50123"/>
    </source>
</evidence>
<name>A0A1Y0IG96_9GAMM</name>
<dbReference type="GO" id="GO:0032259">
    <property type="term" value="P:methylation"/>
    <property type="evidence" value="ECO:0007669"/>
    <property type="project" value="UniProtKB-KW"/>
</dbReference>
<dbReference type="Pfam" id="PF01739">
    <property type="entry name" value="CheR"/>
    <property type="match status" value="1"/>
</dbReference>
<protein>
    <submittedName>
        <fullName evidence="2">Chemotaxis signal transduction methyltransferase</fullName>
    </submittedName>
</protein>
<dbReference type="EMBL" id="CP021425">
    <property type="protein sequence ID" value="ARU58846.1"/>
    <property type="molecule type" value="Genomic_DNA"/>
</dbReference>
<evidence type="ECO:0000313" key="2">
    <source>
        <dbReference type="EMBL" id="ARU58846.1"/>
    </source>
</evidence>
<dbReference type="PRINTS" id="PR00996">
    <property type="entry name" value="CHERMTFRASE"/>
</dbReference>
<dbReference type="SUPFAM" id="SSF47757">
    <property type="entry name" value="Chemotaxis receptor methyltransferase CheR, N-terminal domain"/>
    <property type="match status" value="1"/>
</dbReference>
<dbReference type="InterPro" id="IPR029063">
    <property type="entry name" value="SAM-dependent_MTases_sf"/>
</dbReference>
<dbReference type="GO" id="GO:0008757">
    <property type="term" value="F:S-adenosylmethionine-dependent methyltransferase activity"/>
    <property type="evidence" value="ECO:0007669"/>
    <property type="project" value="InterPro"/>
</dbReference>
<dbReference type="Proteomes" id="UP000196027">
    <property type="component" value="Chromosome"/>
</dbReference>
<dbReference type="SMART" id="SM00138">
    <property type="entry name" value="MeTrc"/>
    <property type="match status" value="1"/>
</dbReference>
<dbReference type="InterPro" id="IPR022642">
    <property type="entry name" value="CheR_C"/>
</dbReference>
<dbReference type="InterPro" id="IPR050903">
    <property type="entry name" value="Bact_Chemotaxis_MeTrfase"/>
</dbReference>
<keyword evidence="3" id="KW-1185">Reference proteome</keyword>
<dbReference type="PANTHER" id="PTHR24422:SF8">
    <property type="entry name" value="CHEMOTAXIS PROTEIN"/>
    <property type="match status" value="1"/>
</dbReference>
<dbReference type="SUPFAM" id="SSF53335">
    <property type="entry name" value="S-adenosyl-L-methionine-dependent methyltransferases"/>
    <property type="match status" value="1"/>
</dbReference>
<dbReference type="AlphaFoldDB" id="A0A1Y0IG96"/>
<sequence>MSELEDIELDALMMVIHRRYGYDFSGYTRSCLLRALSKQLAVWKLQNISELIPLIIRSSLHFNCLMADLSMSVTGMFRNPEFYRALCDEVFPVLKSFPFFKIWHAGCSSGEEVYSLAILLQEAGLYERAIIYATDFNHRNLKVAKEGIYSRDSLSNYREAYSASGGNRELDDYFHFAYGRGVVKDELKSRITFAHHNLTCDGIFGEMEVILCRNVLIYFADTLKSRVLTLFGDSLYPGGFLCLGDKESLQKANTSQLFKAVNSNVKIFRKNWDEVHSLVDVPYH</sequence>
<dbReference type="InterPro" id="IPR000780">
    <property type="entry name" value="CheR_MeTrfase"/>
</dbReference>
<dbReference type="RefSeq" id="WP_198343107.1">
    <property type="nucleotide sequence ID" value="NZ_CP021425.1"/>
</dbReference>
<dbReference type="InterPro" id="IPR022641">
    <property type="entry name" value="CheR_N"/>
</dbReference>
<evidence type="ECO:0000313" key="3">
    <source>
        <dbReference type="Proteomes" id="UP000196027"/>
    </source>
</evidence>
<proteinExistence type="predicted"/>
<feature type="domain" description="CheR-type methyltransferase" evidence="1">
    <location>
        <begin position="1"/>
        <end position="271"/>
    </location>
</feature>
<organism evidence="2 3">
    <name type="scientific">Oleiphilus messinensis</name>
    <dbReference type="NCBI Taxonomy" id="141451"/>
    <lineage>
        <taxon>Bacteria</taxon>
        <taxon>Pseudomonadati</taxon>
        <taxon>Pseudomonadota</taxon>
        <taxon>Gammaproteobacteria</taxon>
        <taxon>Oceanospirillales</taxon>
        <taxon>Oleiphilaceae</taxon>
        <taxon>Oleiphilus</taxon>
    </lineage>
</organism>
<accession>A0A1Y0IG96</accession>
<dbReference type="PROSITE" id="PS50123">
    <property type="entry name" value="CHER"/>
    <property type="match status" value="1"/>
</dbReference>